<evidence type="ECO:0000256" key="2">
    <source>
        <dbReference type="SAM" id="MobiDB-lite"/>
    </source>
</evidence>
<dbReference type="EMBL" id="CALSGD010001525">
    <property type="protein sequence ID" value="CAH6954826.1"/>
    <property type="molecule type" value="Genomic_DNA"/>
</dbReference>
<dbReference type="Gene3D" id="3.30.70.330">
    <property type="match status" value="1"/>
</dbReference>
<accession>A0AAU9ZWP7</accession>
<evidence type="ECO:0000313" key="3">
    <source>
        <dbReference type="EMBL" id="CAH6954826.1"/>
    </source>
</evidence>
<dbReference type="InterPro" id="IPR012677">
    <property type="entry name" value="Nucleotide-bd_a/b_plait_sf"/>
</dbReference>
<dbReference type="InterPro" id="IPR039884">
    <property type="entry name" value="R3HC1/R3HCL"/>
</dbReference>
<dbReference type="Proteomes" id="UP001152836">
    <property type="component" value="Unassembled WGS sequence"/>
</dbReference>
<feature type="region of interest" description="Disordered" evidence="2">
    <location>
        <begin position="26"/>
        <end position="133"/>
    </location>
</feature>
<comment type="caution">
    <text evidence="3">The sequence shown here is derived from an EMBL/GenBank/DDBJ whole genome shotgun (WGS) entry which is preliminary data.</text>
</comment>
<evidence type="ECO:0000313" key="4">
    <source>
        <dbReference type="Proteomes" id="UP001152836"/>
    </source>
</evidence>
<reference evidence="3" key="1">
    <citation type="submission" date="2022-06" db="EMBL/GenBank/DDBJ databases">
        <authorList>
            <person name="Andreotti S."/>
            <person name="Wyler E."/>
        </authorList>
    </citation>
    <scope>NUCLEOTIDE SEQUENCE</scope>
</reference>
<feature type="coiled-coil region" evidence="1">
    <location>
        <begin position="510"/>
        <end position="537"/>
    </location>
</feature>
<protein>
    <submittedName>
        <fullName evidence="3">R3hcc1l protein</fullName>
    </submittedName>
</protein>
<organism evidence="3 4">
    <name type="scientific">Phodopus roborovskii</name>
    <name type="common">Roborovski's desert hamster</name>
    <name type="synonym">Cricetulus roborovskii</name>
    <dbReference type="NCBI Taxonomy" id="109678"/>
    <lineage>
        <taxon>Eukaryota</taxon>
        <taxon>Metazoa</taxon>
        <taxon>Chordata</taxon>
        <taxon>Craniata</taxon>
        <taxon>Vertebrata</taxon>
        <taxon>Euteleostomi</taxon>
        <taxon>Mammalia</taxon>
        <taxon>Eutheria</taxon>
        <taxon>Euarchontoglires</taxon>
        <taxon>Glires</taxon>
        <taxon>Rodentia</taxon>
        <taxon>Myomorpha</taxon>
        <taxon>Muroidea</taxon>
        <taxon>Cricetidae</taxon>
        <taxon>Cricetinae</taxon>
        <taxon>Phodopus</taxon>
    </lineage>
</organism>
<dbReference type="PANTHER" id="PTHR21678">
    <property type="entry name" value="GROWTH INHIBITION AND DIFFERENTIATION RELATED PROTEIN 88"/>
    <property type="match status" value="1"/>
</dbReference>
<keyword evidence="1" id="KW-0175">Coiled coil</keyword>
<evidence type="ECO:0000256" key="1">
    <source>
        <dbReference type="SAM" id="Coils"/>
    </source>
</evidence>
<dbReference type="AlphaFoldDB" id="A0AAU9ZWP7"/>
<sequence>MQQEAERCRVRTKRPDMALYVPKARRGTALLKADDKEESCRPPTFVPKEQKEGCLPQKISGNKPESHRLSGHSDRQGCACREGKRPSPKLREDGSLQRKNKGKVCTRRGDEEPKEVSSQERQQRAPSAGVTSTVPLQRLFKPKETECLEVPTAGLTEHREVHLSKSYSEVIDAQVLNRPFQNIGPCDFSGETCVNRDLESRTETETKVMELASQCPQVVTTLLKPEGMAVPVMLSSDSETAPCSMEISDGVSNHSSGSISAVSVSGGPNDTEPTFIEFEAKSEDTVNTPESALGQKGVASIPETIGNISLKMAIVSKLESTNGIIDPTVTRECESDSSADKLCVEYEPSDTAVLAHERDTDSGFKNACDTISKACMEDMAGAVCDHQTADRPCIVAVRESDDSSSNTSNFSDYLEMSADVALLNAAKSENGSEKVSSLTACPDIYAESIASSFTESTGKLIESVSGCASSFPIKKIADSNCTTCLDSELSVSNGTEVLLESALGSDLNSTEEITEALHELRTAAEEFKTEKEDDSENIVRGVSFSDGDSSVETSAELKTTDTSHINGSIAEEESWESMFNDDGDCIAPRLLQELSGNMKNRKSIQEPRFDYYSHELPDIDLSECEFPHVIEIYDFPQEFRTEDLLRIFCSYQKKGFDIKWVDDTHALGVFSSPITARDALGIKHTMVKIRPLSQATRAAKAKARACAEFLQPAKERPETSAALARRLVISALGVRSKQNKTEREAELKKLQEARGHKRVRVEGTDSGI</sequence>
<gene>
    <name evidence="3" type="primary">R3hcc1l</name>
    <name evidence="3" type="ORF">PHOROB_LOCUS13168</name>
</gene>
<name>A0AAU9ZWP7_PHORO</name>
<feature type="compositionally biased region" description="Basic and acidic residues" evidence="2">
    <location>
        <begin position="107"/>
        <end position="123"/>
    </location>
</feature>
<keyword evidence="4" id="KW-1185">Reference proteome</keyword>
<feature type="compositionally biased region" description="Basic and acidic residues" evidence="2">
    <location>
        <begin position="64"/>
        <end position="96"/>
    </location>
</feature>
<proteinExistence type="predicted"/>
<dbReference type="PANTHER" id="PTHR21678:SF7">
    <property type="entry name" value="COILED-COIL DOMAIN-CONTAINING PROTEIN R3HCC1L"/>
    <property type="match status" value="1"/>
</dbReference>